<dbReference type="InterPro" id="IPR005259">
    <property type="entry name" value="PriA"/>
</dbReference>
<keyword evidence="2" id="KW-0235">DNA replication</keyword>
<dbReference type="Pfam" id="PF00271">
    <property type="entry name" value="Helicase_C"/>
    <property type="match status" value="1"/>
</dbReference>
<dbReference type="NCBIfam" id="TIGR00595">
    <property type="entry name" value="priA"/>
    <property type="match status" value="1"/>
</dbReference>
<evidence type="ECO:0000259" key="8">
    <source>
        <dbReference type="PROSITE" id="PS51192"/>
    </source>
</evidence>
<feature type="domain" description="Helicase ATP-binding" evidence="8">
    <location>
        <begin position="1"/>
        <end position="120"/>
    </location>
</feature>
<dbReference type="GO" id="GO:0005524">
    <property type="term" value="F:ATP binding"/>
    <property type="evidence" value="ECO:0007669"/>
    <property type="project" value="UniProtKB-KW"/>
</dbReference>
<evidence type="ECO:0000256" key="1">
    <source>
        <dbReference type="ARBA" id="ARBA00022515"/>
    </source>
</evidence>
<dbReference type="PROSITE" id="PS51194">
    <property type="entry name" value="HELICASE_CTER"/>
    <property type="match status" value="1"/>
</dbReference>
<dbReference type="InterPro" id="IPR041236">
    <property type="entry name" value="PriA_C"/>
</dbReference>
<sequence>LTPQTIERFKSRFDRVAILHSSLSGRQRNNQWWEIRNGNADVVIGARSAVFAPLDNLGLIVIDEEHENTFKQDSSPRYNARDVSLARAKYENAIVVLGSATPSLESYYNANIGKYDYVTLTSRVGDKPLPPVKLVDMRHEIRRNKRPSNISTYLERCMRQSLSKNEQVLLFLNRRGFSSFINCRRCGFVSKCKKCDISLTYHKKKDAVICHYCYSETSVPKECPECRSPGIKFFGSGTERIEEEIRVKFPEYELFRMDSDTMKGRDSHEKVLSAFRRGDIDILLGTQMIAKGLDFPNVTLVGVISADTIINLPDFRASERTFQLLSQVAGRTGRGSKGGQVIIQTHNPDHYSITYAASHDYDGFAKKELEYRKQLYYPPYGRLARIVLRGKKSEDVKEKSIDIASKLREAIKLCKDEVEILGPAPTPIARIKDKYRWHIIVKANNFEKLQMALKNIENEGKKSKKVQIIIDVDPYMLL</sequence>
<accession>A0A0F9JKN2</accession>
<dbReference type="CDD" id="cd18804">
    <property type="entry name" value="SF2_C_priA"/>
    <property type="match status" value="1"/>
</dbReference>
<dbReference type="Pfam" id="PF18074">
    <property type="entry name" value="PriA_C"/>
    <property type="match status" value="1"/>
</dbReference>
<dbReference type="GO" id="GO:0003677">
    <property type="term" value="F:DNA binding"/>
    <property type="evidence" value="ECO:0007669"/>
    <property type="project" value="UniProtKB-KW"/>
</dbReference>
<dbReference type="Gene3D" id="3.40.50.300">
    <property type="entry name" value="P-loop containing nucleotide triphosphate hydrolases"/>
    <property type="match status" value="2"/>
</dbReference>
<evidence type="ECO:0008006" key="11">
    <source>
        <dbReference type="Google" id="ProtNLM"/>
    </source>
</evidence>
<dbReference type="GO" id="GO:0006269">
    <property type="term" value="P:DNA replication, synthesis of primer"/>
    <property type="evidence" value="ECO:0007669"/>
    <property type="project" value="UniProtKB-KW"/>
</dbReference>
<reference evidence="10" key="1">
    <citation type="journal article" date="2015" name="Nature">
        <title>Complex archaea that bridge the gap between prokaryotes and eukaryotes.</title>
        <authorList>
            <person name="Spang A."/>
            <person name="Saw J.H."/>
            <person name="Jorgensen S.L."/>
            <person name="Zaremba-Niedzwiedzka K."/>
            <person name="Martijn J."/>
            <person name="Lind A.E."/>
            <person name="van Eijk R."/>
            <person name="Schleper C."/>
            <person name="Guy L."/>
            <person name="Ettema T.J."/>
        </authorList>
    </citation>
    <scope>NUCLEOTIDE SEQUENCE</scope>
</reference>
<comment type="caution">
    <text evidence="10">The sequence shown here is derived from an EMBL/GenBank/DDBJ whole genome shotgun (WGS) entry which is preliminary data.</text>
</comment>
<dbReference type="GO" id="GO:0006270">
    <property type="term" value="P:DNA replication initiation"/>
    <property type="evidence" value="ECO:0007669"/>
    <property type="project" value="TreeGrafter"/>
</dbReference>
<keyword evidence="6" id="KW-0067">ATP-binding</keyword>
<dbReference type="InterPro" id="IPR027417">
    <property type="entry name" value="P-loop_NTPase"/>
</dbReference>
<dbReference type="SMART" id="SM00490">
    <property type="entry name" value="HELICc"/>
    <property type="match status" value="1"/>
</dbReference>
<dbReference type="SUPFAM" id="SSF52540">
    <property type="entry name" value="P-loop containing nucleoside triphosphate hydrolases"/>
    <property type="match status" value="2"/>
</dbReference>
<dbReference type="Pfam" id="PF00270">
    <property type="entry name" value="DEAD"/>
    <property type="match status" value="1"/>
</dbReference>
<keyword evidence="5" id="KW-0862">Zinc</keyword>
<evidence type="ECO:0000256" key="3">
    <source>
        <dbReference type="ARBA" id="ARBA00022723"/>
    </source>
</evidence>
<gene>
    <name evidence="10" type="ORF">LCGC14_1516560</name>
</gene>
<dbReference type="GO" id="GO:0006302">
    <property type="term" value="P:double-strand break repair"/>
    <property type="evidence" value="ECO:0007669"/>
    <property type="project" value="InterPro"/>
</dbReference>
<feature type="domain" description="Helicase C-terminal" evidence="9">
    <location>
        <begin position="218"/>
        <end position="404"/>
    </location>
</feature>
<dbReference type="GO" id="GO:1990077">
    <property type="term" value="C:primosome complex"/>
    <property type="evidence" value="ECO:0007669"/>
    <property type="project" value="UniProtKB-KW"/>
</dbReference>
<keyword evidence="7" id="KW-0238">DNA-binding</keyword>
<name>A0A0F9JKN2_9ZZZZ</name>
<dbReference type="InterPro" id="IPR011545">
    <property type="entry name" value="DEAD/DEAH_box_helicase_dom"/>
</dbReference>
<evidence type="ECO:0000256" key="2">
    <source>
        <dbReference type="ARBA" id="ARBA00022705"/>
    </source>
</evidence>
<feature type="non-terminal residue" evidence="10">
    <location>
        <position position="1"/>
    </location>
</feature>
<proteinExistence type="predicted"/>
<evidence type="ECO:0000259" key="9">
    <source>
        <dbReference type="PROSITE" id="PS51194"/>
    </source>
</evidence>
<dbReference type="InterPro" id="IPR040498">
    <property type="entry name" value="PriA_CRR"/>
</dbReference>
<keyword evidence="1" id="KW-0639">Primosome</keyword>
<dbReference type="InterPro" id="IPR001650">
    <property type="entry name" value="Helicase_C-like"/>
</dbReference>
<dbReference type="AlphaFoldDB" id="A0A0F9JKN2"/>
<dbReference type="InterPro" id="IPR014001">
    <property type="entry name" value="Helicase_ATP-bd"/>
</dbReference>
<dbReference type="PANTHER" id="PTHR30580:SF0">
    <property type="entry name" value="PRIMOSOMAL PROTEIN N"/>
    <property type="match status" value="1"/>
</dbReference>
<dbReference type="Pfam" id="PF18319">
    <property type="entry name" value="Zn_ribbon_PriA"/>
    <property type="match status" value="1"/>
</dbReference>
<evidence type="ECO:0000256" key="7">
    <source>
        <dbReference type="ARBA" id="ARBA00023125"/>
    </source>
</evidence>
<evidence type="ECO:0000256" key="4">
    <source>
        <dbReference type="ARBA" id="ARBA00022741"/>
    </source>
</evidence>
<evidence type="ECO:0000256" key="6">
    <source>
        <dbReference type="ARBA" id="ARBA00022840"/>
    </source>
</evidence>
<dbReference type="GO" id="GO:0006310">
    <property type="term" value="P:DNA recombination"/>
    <property type="evidence" value="ECO:0007669"/>
    <property type="project" value="InterPro"/>
</dbReference>
<dbReference type="GO" id="GO:0046872">
    <property type="term" value="F:metal ion binding"/>
    <property type="evidence" value="ECO:0007669"/>
    <property type="project" value="UniProtKB-KW"/>
</dbReference>
<evidence type="ECO:0000313" key="10">
    <source>
        <dbReference type="EMBL" id="KKM62941.1"/>
    </source>
</evidence>
<dbReference type="EMBL" id="LAZR01011196">
    <property type="protein sequence ID" value="KKM62941.1"/>
    <property type="molecule type" value="Genomic_DNA"/>
</dbReference>
<dbReference type="PANTHER" id="PTHR30580">
    <property type="entry name" value="PRIMOSOMAL PROTEIN N"/>
    <property type="match status" value="1"/>
</dbReference>
<organism evidence="10">
    <name type="scientific">marine sediment metagenome</name>
    <dbReference type="NCBI Taxonomy" id="412755"/>
    <lineage>
        <taxon>unclassified sequences</taxon>
        <taxon>metagenomes</taxon>
        <taxon>ecological metagenomes</taxon>
    </lineage>
</organism>
<dbReference type="PROSITE" id="PS51192">
    <property type="entry name" value="HELICASE_ATP_BIND_1"/>
    <property type="match status" value="1"/>
</dbReference>
<dbReference type="GO" id="GO:0043138">
    <property type="term" value="F:3'-5' DNA helicase activity"/>
    <property type="evidence" value="ECO:0007669"/>
    <property type="project" value="TreeGrafter"/>
</dbReference>
<keyword evidence="4" id="KW-0547">Nucleotide-binding</keyword>
<protein>
    <recommendedName>
        <fullName evidence="11">Primosomal protein N</fullName>
    </recommendedName>
</protein>
<evidence type="ECO:0000256" key="5">
    <source>
        <dbReference type="ARBA" id="ARBA00022833"/>
    </source>
</evidence>
<keyword evidence="3" id="KW-0479">Metal-binding</keyword>